<sequence>MAGITYRDRELEESFSFSSCYDFNSSSFQSIFSDESDDESYIEIALEPSNIQQKNYGGDIDNWSDEEMELRISFSSSVPFQEPSTPASSIDQYESAATMSKSPSSSSSTTTFTMNYSSSPSKESGQWDTQMGSEASNSTCRIQKANKRKVQFPKVNSFLIMLNPSLTVSSEANDENGRPANNNQLELVRTRTKGSKETATNSSGIMTRFLVKFQTLKIRTLLASVMKSCQETSFPREKKNMGTYQKLMKPFDKWLVRKGQDSSSSSNKPFGNGERSGVAEKNVDAMSTPVGGKDGKSTSCRPTSTKSSPTHQAFSGGDQDHKICAKDNSIQAAIAHCKRSFVPNIV</sequence>
<feature type="compositionally biased region" description="Polar residues" evidence="1">
    <location>
        <begin position="77"/>
        <end position="92"/>
    </location>
</feature>
<dbReference type="AlphaFoldDB" id="A0AAD6JEA0"/>
<evidence type="ECO:0000256" key="1">
    <source>
        <dbReference type="SAM" id="MobiDB-lite"/>
    </source>
</evidence>
<feature type="compositionally biased region" description="Low complexity" evidence="1">
    <location>
        <begin position="95"/>
        <end position="119"/>
    </location>
</feature>
<accession>A0AAD6JEA0</accession>
<evidence type="ECO:0000313" key="2">
    <source>
        <dbReference type="EMBL" id="KAJ6403478.1"/>
    </source>
</evidence>
<dbReference type="Proteomes" id="UP001162972">
    <property type="component" value="Chromosome 4"/>
</dbReference>
<organism evidence="2 3">
    <name type="scientific">Salix udensis</name>
    <dbReference type="NCBI Taxonomy" id="889485"/>
    <lineage>
        <taxon>Eukaryota</taxon>
        <taxon>Viridiplantae</taxon>
        <taxon>Streptophyta</taxon>
        <taxon>Embryophyta</taxon>
        <taxon>Tracheophyta</taxon>
        <taxon>Spermatophyta</taxon>
        <taxon>Magnoliopsida</taxon>
        <taxon>eudicotyledons</taxon>
        <taxon>Gunneridae</taxon>
        <taxon>Pentapetalae</taxon>
        <taxon>rosids</taxon>
        <taxon>fabids</taxon>
        <taxon>Malpighiales</taxon>
        <taxon>Salicaceae</taxon>
        <taxon>Saliceae</taxon>
        <taxon>Salix</taxon>
    </lineage>
</organism>
<protein>
    <submittedName>
        <fullName evidence="2">Uncharacterized protein</fullName>
    </submittedName>
</protein>
<proteinExistence type="predicted"/>
<evidence type="ECO:0000313" key="3">
    <source>
        <dbReference type="Proteomes" id="UP001162972"/>
    </source>
</evidence>
<reference evidence="2 3" key="1">
    <citation type="journal article" date="2023" name="Int. J. Mol. Sci.">
        <title>De Novo Assembly and Annotation of 11 Diverse Shrub Willow (Salix) Genomes Reveals Novel Gene Organization in Sex-Linked Regions.</title>
        <authorList>
            <person name="Hyden B."/>
            <person name="Feng K."/>
            <person name="Yates T.B."/>
            <person name="Jawdy S."/>
            <person name="Cereghino C."/>
            <person name="Smart L.B."/>
            <person name="Muchero W."/>
        </authorList>
    </citation>
    <scope>NUCLEOTIDE SEQUENCE [LARGE SCALE GENOMIC DNA]</scope>
    <source>
        <tissue evidence="2">Shoot tip</tissue>
    </source>
</reference>
<feature type="compositionally biased region" description="Polar residues" evidence="1">
    <location>
        <begin position="120"/>
        <end position="137"/>
    </location>
</feature>
<comment type="caution">
    <text evidence="2">The sequence shown here is derived from an EMBL/GenBank/DDBJ whole genome shotgun (WGS) entry which is preliminary data.</text>
</comment>
<dbReference type="EMBL" id="JAPFFJ010000018">
    <property type="protein sequence ID" value="KAJ6403478.1"/>
    <property type="molecule type" value="Genomic_DNA"/>
</dbReference>
<feature type="region of interest" description="Disordered" evidence="1">
    <location>
        <begin position="77"/>
        <end position="137"/>
    </location>
</feature>
<feature type="compositionally biased region" description="Polar residues" evidence="1">
    <location>
        <begin position="297"/>
        <end position="313"/>
    </location>
</feature>
<name>A0AAD6JEA0_9ROSI</name>
<gene>
    <name evidence="2" type="ORF">OIU84_015394</name>
</gene>
<feature type="region of interest" description="Disordered" evidence="1">
    <location>
        <begin position="257"/>
        <end position="318"/>
    </location>
</feature>
<keyword evidence="3" id="KW-1185">Reference proteome</keyword>